<reference evidence="2 3" key="1">
    <citation type="journal article" date="2016" name="Genome Announc.">
        <title>Draft Genome Sequence of Planomonospora sphaerica JCM9374, a Rare Actinomycete.</title>
        <authorList>
            <person name="Dohra H."/>
            <person name="Suzuki T."/>
            <person name="Inoue Y."/>
            <person name="Kodani S."/>
        </authorList>
    </citation>
    <scope>NUCLEOTIDE SEQUENCE [LARGE SCALE GENOMIC DNA]</scope>
    <source>
        <strain evidence="2 3">JCM 9374</strain>
    </source>
</reference>
<dbReference type="InterPro" id="IPR001845">
    <property type="entry name" value="HTH_ArsR_DNA-bd_dom"/>
</dbReference>
<protein>
    <submittedName>
        <fullName evidence="2">Regulatory protein arsr</fullName>
    </submittedName>
</protein>
<dbReference type="RefSeq" id="WP_068903285.1">
    <property type="nucleotide sequence ID" value="NZ_BDCX01000019.1"/>
</dbReference>
<name>A0A171DNV4_9ACTN</name>
<organism evidence="2 3">
    <name type="scientific">Planomonospora sphaerica</name>
    <dbReference type="NCBI Taxonomy" id="161355"/>
    <lineage>
        <taxon>Bacteria</taxon>
        <taxon>Bacillati</taxon>
        <taxon>Actinomycetota</taxon>
        <taxon>Actinomycetes</taxon>
        <taxon>Streptosporangiales</taxon>
        <taxon>Streptosporangiaceae</taxon>
        <taxon>Planomonospora</taxon>
    </lineage>
</organism>
<dbReference type="Gene3D" id="1.10.10.10">
    <property type="entry name" value="Winged helix-like DNA-binding domain superfamily/Winged helix DNA-binding domain"/>
    <property type="match status" value="1"/>
</dbReference>
<dbReference type="SMART" id="SM00418">
    <property type="entry name" value="HTH_ARSR"/>
    <property type="match status" value="1"/>
</dbReference>
<evidence type="ECO:0000259" key="1">
    <source>
        <dbReference type="SMART" id="SM00418"/>
    </source>
</evidence>
<dbReference type="InterPro" id="IPR036388">
    <property type="entry name" value="WH-like_DNA-bd_sf"/>
</dbReference>
<dbReference type="InterPro" id="IPR011991">
    <property type="entry name" value="ArsR-like_HTH"/>
</dbReference>
<keyword evidence="3" id="KW-1185">Reference proteome</keyword>
<dbReference type="Proteomes" id="UP000077701">
    <property type="component" value="Unassembled WGS sequence"/>
</dbReference>
<dbReference type="InterPro" id="IPR036390">
    <property type="entry name" value="WH_DNA-bd_sf"/>
</dbReference>
<evidence type="ECO:0000313" key="3">
    <source>
        <dbReference type="Proteomes" id="UP000077701"/>
    </source>
</evidence>
<accession>A0A171DNV4</accession>
<dbReference type="Pfam" id="PF12840">
    <property type="entry name" value="HTH_20"/>
    <property type="match status" value="1"/>
</dbReference>
<dbReference type="AlphaFoldDB" id="A0A171DNV4"/>
<dbReference type="SUPFAM" id="SSF46785">
    <property type="entry name" value="Winged helix' DNA-binding domain"/>
    <property type="match status" value="1"/>
</dbReference>
<sequence length="181" mass="19535">MKTTADLLLHPVRLRIVQALLGDRRMTTAALAAELSDVSTATLYRHVALLADAGVLETVGEQRVRGAVERTYALHLAAAQVADEDLAAMSPEDHRRAFMAFVAGLLAGYDRYLDRGDVDLRRDGVGYRQTALWLSDDEFAAFAADLRAVFQARAGNGPGGGRTRRVVTTVLMPSAPSPAED</sequence>
<dbReference type="GO" id="GO:0003700">
    <property type="term" value="F:DNA-binding transcription factor activity"/>
    <property type="evidence" value="ECO:0007669"/>
    <property type="project" value="InterPro"/>
</dbReference>
<proteinExistence type="predicted"/>
<comment type="caution">
    <text evidence="2">The sequence shown here is derived from an EMBL/GenBank/DDBJ whole genome shotgun (WGS) entry which is preliminary data.</text>
</comment>
<dbReference type="OrthoDB" id="5949858at2"/>
<dbReference type="STRING" id="161355.PS9374_06422"/>
<reference evidence="3" key="2">
    <citation type="submission" date="2016-04" db="EMBL/GenBank/DDBJ databases">
        <title>Planomonospora sphaerica JCM9374 whole genome shotgun sequence.</title>
        <authorList>
            <person name="Suzuki T."/>
            <person name="Dohra H."/>
            <person name="Kodani S."/>
        </authorList>
    </citation>
    <scope>NUCLEOTIDE SEQUENCE [LARGE SCALE GENOMIC DNA]</scope>
    <source>
        <strain evidence="3">JCM 9374</strain>
    </source>
</reference>
<feature type="domain" description="HTH arsR-type" evidence="1">
    <location>
        <begin position="3"/>
        <end position="84"/>
    </location>
</feature>
<dbReference type="Gene3D" id="6.10.140.2180">
    <property type="match status" value="1"/>
</dbReference>
<dbReference type="EMBL" id="BDCX01000019">
    <property type="protein sequence ID" value="GAT70736.1"/>
    <property type="molecule type" value="Genomic_DNA"/>
</dbReference>
<gene>
    <name evidence="2" type="ORF">PS9374_06422</name>
</gene>
<evidence type="ECO:0000313" key="2">
    <source>
        <dbReference type="EMBL" id="GAT70736.1"/>
    </source>
</evidence>
<dbReference type="CDD" id="cd00090">
    <property type="entry name" value="HTH_ARSR"/>
    <property type="match status" value="1"/>
</dbReference>